<sequence length="308" mass="32553">MPYCHTTQGQAFRAFLLRILLAVPTILSWSVTVQASAAERIVIAGGDLTEIVFALGEGQRVVGVDTTSTFPADAQDLPNIGYVRTLSPEGVLSLRPEVILASHFAGPEASLARLADAGIHVHRAPAPQGEAHRDVAAKIRFVGETLDREATAEALVEAFHAELASATQEVEALRPSPDWAPRTLFVLSAESGPMVIGGKGTVAEQMIALAGGQPVTGDIEGYRPLAMEAVMALAPDVIVMMQEPLGDGDAELVLQRPDLAATPAGRHGRLIAMDGMLLLGFGPRTPQAIHELNRALRQASSQSEASNR</sequence>
<accession>A0ABT7IIQ3</accession>
<dbReference type="InterPro" id="IPR002491">
    <property type="entry name" value="ABC_transptr_periplasmic_BD"/>
</dbReference>
<evidence type="ECO:0000313" key="3">
    <source>
        <dbReference type="Proteomes" id="UP001227964"/>
    </source>
</evidence>
<name>A0ABT7IIQ3_9GAMM</name>
<keyword evidence="3" id="KW-1185">Reference proteome</keyword>
<feature type="domain" description="Fe/B12 periplasmic-binding" evidence="1">
    <location>
        <begin position="40"/>
        <end position="300"/>
    </location>
</feature>
<gene>
    <name evidence="2" type="ORF">QPM17_23090</name>
</gene>
<dbReference type="PANTHER" id="PTHR30535:SF4">
    <property type="entry name" value="HEMIN-BINDING PERIPLASMIC PROTEIN HMUT"/>
    <property type="match status" value="1"/>
</dbReference>
<protein>
    <submittedName>
        <fullName evidence="2">ABC transporter substrate-binding protein</fullName>
    </submittedName>
</protein>
<proteinExistence type="predicted"/>
<dbReference type="Proteomes" id="UP001227964">
    <property type="component" value="Unassembled WGS sequence"/>
</dbReference>
<dbReference type="EMBL" id="JASSVS010000036">
    <property type="protein sequence ID" value="MDL0434031.1"/>
    <property type="molecule type" value="Genomic_DNA"/>
</dbReference>
<dbReference type="PROSITE" id="PS50983">
    <property type="entry name" value="FE_B12_PBP"/>
    <property type="match status" value="1"/>
</dbReference>
<dbReference type="Gene3D" id="3.40.50.1980">
    <property type="entry name" value="Nitrogenase molybdenum iron protein domain"/>
    <property type="match status" value="2"/>
</dbReference>
<reference evidence="2 3" key="1">
    <citation type="submission" date="2023-06" db="EMBL/GenBank/DDBJ databases">
        <title>Marinobacter azerbaijanicus a moderately halophilic, isolated from Urmia Lake in Azerbaijan region of Iran.</title>
        <authorList>
            <person name="Sanchez-Porro C."/>
            <person name="Aghdam E.M."/>
            <person name="Saheb S.M."/>
            <person name="Tarhriz V."/>
            <person name="Kazemi E."/>
            <person name="Ammozegar M.A."/>
            <person name="Ventosa A."/>
            <person name="Hejazi M.S."/>
        </authorList>
    </citation>
    <scope>NUCLEOTIDE SEQUENCE [LARGE SCALE GENOMIC DNA]</scope>
    <source>
        <strain evidence="2 3">TBZ242</strain>
    </source>
</reference>
<dbReference type="PANTHER" id="PTHR30535">
    <property type="entry name" value="VITAMIN B12-BINDING PROTEIN"/>
    <property type="match status" value="1"/>
</dbReference>
<dbReference type="Pfam" id="PF01497">
    <property type="entry name" value="Peripla_BP_2"/>
    <property type="match status" value="1"/>
</dbReference>
<evidence type="ECO:0000313" key="2">
    <source>
        <dbReference type="EMBL" id="MDL0434031.1"/>
    </source>
</evidence>
<evidence type="ECO:0000259" key="1">
    <source>
        <dbReference type="PROSITE" id="PS50983"/>
    </source>
</evidence>
<comment type="caution">
    <text evidence="2">The sequence shown here is derived from an EMBL/GenBank/DDBJ whole genome shotgun (WGS) entry which is preliminary data.</text>
</comment>
<dbReference type="SUPFAM" id="SSF53807">
    <property type="entry name" value="Helical backbone' metal receptor"/>
    <property type="match status" value="1"/>
</dbReference>
<dbReference type="RefSeq" id="WP_285394102.1">
    <property type="nucleotide sequence ID" value="NZ_JASSVS010000036.1"/>
</dbReference>
<organism evidence="2 3">
    <name type="scientific">Marinobacter azerbaijanicus</name>
    <dbReference type="NCBI Taxonomy" id="3050455"/>
    <lineage>
        <taxon>Bacteria</taxon>
        <taxon>Pseudomonadati</taxon>
        <taxon>Pseudomonadota</taxon>
        <taxon>Gammaproteobacteria</taxon>
        <taxon>Pseudomonadales</taxon>
        <taxon>Marinobacteraceae</taxon>
        <taxon>Marinobacter</taxon>
    </lineage>
</organism>
<dbReference type="InterPro" id="IPR050902">
    <property type="entry name" value="ABC_Transporter_SBP"/>
</dbReference>